<organism evidence="3 4">
    <name type="scientific">Nocardioides humilatus</name>
    <dbReference type="NCBI Taxonomy" id="2607660"/>
    <lineage>
        <taxon>Bacteria</taxon>
        <taxon>Bacillati</taxon>
        <taxon>Actinomycetota</taxon>
        <taxon>Actinomycetes</taxon>
        <taxon>Propionibacteriales</taxon>
        <taxon>Nocardioidaceae</taxon>
        <taxon>Nocardioides</taxon>
    </lineage>
</organism>
<dbReference type="InterPro" id="IPR027785">
    <property type="entry name" value="UvrD-like_helicase_C"/>
</dbReference>
<accession>A0A5B1LEQ8</accession>
<dbReference type="Pfam" id="PF13538">
    <property type="entry name" value="UvrD_C_2"/>
    <property type="match status" value="1"/>
</dbReference>
<reference evidence="3 4" key="1">
    <citation type="submission" date="2019-09" db="EMBL/GenBank/DDBJ databases">
        <title>Nocardioides panacisoli sp. nov., isolated from the soil of a ginseng field.</title>
        <authorList>
            <person name="Cho C."/>
        </authorList>
    </citation>
    <scope>NUCLEOTIDE SEQUENCE [LARGE SCALE GENOMIC DNA]</scope>
    <source>
        <strain evidence="3 4">BN130099</strain>
    </source>
</reference>
<name>A0A5B1LEQ8_9ACTN</name>
<evidence type="ECO:0000313" key="3">
    <source>
        <dbReference type="EMBL" id="KAA1419193.1"/>
    </source>
</evidence>
<dbReference type="Gene3D" id="3.40.50.300">
    <property type="entry name" value="P-loop containing nucleotide triphosphate hydrolases"/>
    <property type="match status" value="2"/>
</dbReference>
<evidence type="ECO:0000259" key="1">
    <source>
        <dbReference type="Pfam" id="PF08378"/>
    </source>
</evidence>
<dbReference type="InterPro" id="IPR027417">
    <property type="entry name" value="P-loop_NTPase"/>
</dbReference>
<protein>
    <submittedName>
        <fullName evidence="3">Nuclease</fullName>
    </submittedName>
</protein>
<feature type="domain" description="NERD" evidence="1">
    <location>
        <begin position="15"/>
        <end position="127"/>
    </location>
</feature>
<dbReference type="SUPFAM" id="SSF52540">
    <property type="entry name" value="P-loop containing nucleoside triphosphate hydrolases"/>
    <property type="match status" value="1"/>
</dbReference>
<feature type="domain" description="UvrD-like helicase C-terminal" evidence="2">
    <location>
        <begin position="496"/>
        <end position="535"/>
    </location>
</feature>
<reference evidence="3 4" key="2">
    <citation type="submission" date="2019-09" db="EMBL/GenBank/DDBJ databases">
        <authorList>
            <person name="Jin C."/>
        </authorList>
    </citation>
    <scope>NUCLEOTIDE SEQUENCE [LARGE SCALE GENOMIC DNA]</scope>
    <source>
        <strain evidence="3 4">BN130099</strain>
    </source>
</reference>
<evidence type="ECO:0000313" key="4">
    <source>
        <dbReference type="Proteomes" id="UP000325003"/>
    </source>
</evidence>
<comment type="caution">
    <text evidence="3">The sequence shown here is derived from an EMBL/GenBank/DDBJ whole genome shotgun (WGS) entry which is preliminary data.</text>
</comment>
<dbReference type="EMBL" id="VUJV01000003">
    <property type="protein sequence ID" value="KAA1419193.1"/>
    <property type="molecule type" value="Genomic_DNA"/>
</dbReference>
<dbReference type="Proteomes" id="UP000325003">
    <property type="component" value="Unassembled WGS sequence"/>
</dbReference>
<evidence type="ECO:0000259" key="2">
    <source>
        <dbReference type="Pfam" id="PF13538"/>
    </source>
</evidence>
<dbReference type="Pfam" id="PF08378">
    <property type="entry name" value="NERD"/>
    <property type="match status" value="1"/>
</dbReference>
<keyword evidence="4" id="KW-1185">Reference proteome</keyword>
<proteinExistence type="predicted"/>
<sequence length="555" mass="62155">MVRTIPQEPRFITASEEEVWALLRDTLPDDAILLANIRLTDEAKDHEVDVLVLLPDVGCLVLEVKGGSVWAAPDDDGQVHWWSQYGQEKRRIHPVDQARDAKHSLRHYVENDPRWGSRGRIVWAHGVVTPYSTFGNDFVIPDLPRWALHDRDDQATLSDRATQNTWGLGHGSRPPTYDDVELIAEILGGRHHTSYDVNAEADDRAATADRLTQEQATILKVTRLLNRVEVRGGAGSGKTVLALQQAKELSRGLADRKAQRVALLCYSIGLAEHFKRVVATWRRQERPAFVGTFEELGLLWGAPSGTREDSAFWEEQLPAIMSDLAAELPDRKRFDSFVVDEAQDFADNWWLPLLRSLRSEDDGGLYVYSDEHQRVFNRFGRPPVQLVPLVLDHCLRNTKQVFEAFGSMAPSRMYARGGDGPAVTFVACETSEAVEVADGQVERLMDEGWRDGSIALITTGNRHPVQVDLTEGLGHARYWDGYFAQEDVFFGHVLGCKGLERPAVVLCLNEDGTRDRARERLYVGMSRATDRLVVVGDPDVVRLVGGAEVARRLGV</sequence>
<dbReference type="AlphaFoldDB" id="A0A5B1LEQ8"/>
<dbReference type="InterPro" id="IPR011528">
    <property type="entry name" value="NERD"/>
</dbReference>
<gene>
    <name evidence="3" type="ORF">F0U44_12130</name>
</gene>